<dbReference type="InterPro" id="IPR004175">
    <property type="entry name" value="RNA_CPDase"/>
</dbReference>
<feature type="short sequence motif" description="HXTX 1" evidence="2">
    <location>
        <begin position="41"/>
        <end position="44"/>
    </location>
</feature>
<sequence length="168" mass="18832">MARIFIAIRFNDEFKKALVSIQDALKARGVSGNYCPYGNLHMTLVFIGERYDLQKIGKALSEVEFKTFTLTLDRLGSFPTKAGVIWCGTKENEPATTIANLLRERLTAHGVSFSTKAFYPHISLVRHPSQIVTDIDVPAASIKIERVFVMKSERIDGELVYSEMTATE</sequence>
<dbReference type="GO" id="GO:0008664">
    <property type="term" value="F:RNA 2',3'-cyclic 3'-phosphodiesterase activity"/>
    <property type="evidence" value="ECO:0007669"/>
    <property type="project" value="UniProtKB-EC"/>
</dbReference>
<dbReference type="InterPro" id="IPR014051">
    <property type="entry name" value="Phosphoesterase_HXTX"/>
</dbReference>
<feature type="active site" description="Proton acceptor" evidence="2">
    <location>
        <position position="121"/>
    </location>
</feature>
<comment type="catalytic activity">
    <reaction evidence="2">
        <text>a 3'-end 2',3'-cyclophospho-ribonucleotide-RNA + H2O = a 3'-end 2'-phospho-ribonucleotide-RNA + H(+)</text>
        <dbReference type="Rhea" id="RHEA:11828"/>
        <dbReference type="Rhea" id="RHEA-COMP:10464"/>
        <dbReference type="Rhea" id="RHEA-COMP:17353"/>
        <dbReference type="ChEBI" id="CHEBI:15377"/>
        <dbReference type="ChEBI" id="CHEBI:15378"/>
        <dbReference type="ChEBI" id="CHEBI:83064"/>
        <dbReference type="ChEBI" id="CHEBI:173113"/>
        <dbReference type="EC" id="3.1.4.58"/>
    </reaction>
</comment>
<evidence type="ECO:0000259" key="3">
    <source>
        <dbReference type="Pfam" id="PF02834"/>
    </source>
</evidence>
<organism evidence="4 5">
    <name type="scientific">Prevotella pectinovora</name>
    <dbReference type="NCBI Taxonomy" id="1602169"/>
    <lineage>
        <taxon>Bacteria</taxon>
        <taxon>Pseudomonadati</taxon>
        <taxon>Bacteroidota</taxon>
        <taxon>Bacteroidia</taxon>
        <taxon>Bacteroidales</taxon>
        <taxon>Prevotellaceae</taxon>
        <taxon>Prevotella</taxon>
    </lineage>
</organism>
<reference evidence="4 5" key="1">
    <citation type="submission" date="2015-01" db="EMBL/GenBank/DDBJ databases">
        <title>Comparative genomics of non-oral Prevotella species.</title>
        <authorList>
            <person name="Accetto T."/>
            <person name="Nograsek B."/>
            <person name="Avgustin G."/>
        </authorList>
    </citation>
    <scope>NUCLEOTIDE SEQUENCE [LARGE SCALE GENOMIC DNA]</scope>
    <source>
        <strain evidence="4 5">P5-119</strain>
    </source>
</reference>
<dbReference type="InterPro" id="IPR009097">
    <property type="entry name" value="Cyclic_Pdiesterase"/>
</dbReference>
<dbReference type="STRING" id="1602171.ST44_09795"/>
<dbReference type="SUPFAM" id="SSF55144">
    <property type="entry name" value="LigT-like"/>
    <property type="match status" value="1"/>
</dbReference>
<feature type="domain" description="Phosphoesterase HXTX" evidence="3">
    <location>
        <begin position="11"/>
        <end position="86"/>
    </location>
</feature>
<dbReference type="RefSeq" id="WP_042519737.1">
    <property type="nucleotide sequence ID" value="NZ_JAXESS010000020.1"/>
</dbReference>
<dbReference type="Pfam" id="PF02834">
    <property type="entry name" value="LigT_PEase"/>
    <property type="match status" value="1"/>
</dbReference>
<comment type="function">
    <text evidence="2">Hydrolyzes RNA 2',3'-cyclic phosphodiester to an RNA 2'-phosphomonoester.</text>
</comment>
<evidence type="ECO:0000256" key="2">
    <source>
        <dbReference type="HAMAP-Rule" id="MF_01940"/>
    </source>
</evidence>
<dbReference type="EC" id="3.1.4.58" evidence="2"/>
<protein>
    <recommendedName>
        <fullName evidence="2">RNA 2',3'-cyclic phosphodiesterase</fullName>
        <shortName evidence="2">RNA 2',3'-CPDase</shortName>
        <ecNumber evidence="2">3.1.4.58</ecNumber>
    </recommendedName>
</protein>
<comment type="caution">
    <text evidence="2">Lacks conserved residue(s) required for the propagation of feature annotation.</text>
</comment>
<gene>
    <name evidence="4" type="ORF">ST44_09795</name>
</gene>
<keyword evidence="1 2" id="KW-0378">Hydrolase</keyword>
<dbReference type="PANTHER" id="PTHR35561:SF1">
    <property type="entry name" value="RNA 2',3'-CYCLIC PHOSPHODIESTERASE"/>
    <property type="match status" value="1"/>
</dbReference>
<dbReference type="EMBL" id="JXQK01000067">
    <property type="protein sequence ID" value="KIP61349.1"/>
    <property type="molecule type" value="Genomic_DNA"/>
</dbReference>
<evidence type="ECO:0000313" key="5">
    <source>
        <dbReference type="Proteomes" id="UP000032046"/>
    </source>
</evidence>
<evidence type="ECO:0000313" key="4">
    <source>
        <dbReference type="EMBL" id="KIP61349.1"/>
    </source>
</evidence>
<dbReference type="HAMAP" id="MF_01940">
    <property type="entry name" value="RNA_CPDase"/>
    <property type="match status" value="1"/>
</dbReference>
<proteinExistence type="inferred from homology"/>
<dbReference type="PANTHER" id="PTHR35561">
    <property type="entry name" value="RNA 2',3'-CYCLIC PHOSPHODIESTERASE"/>
    <property type="match status" value="1"/>
</dbReference>
<comment type="similarity">
    <text evidence="2">Belongs to the 2H phosphoesterase superfamily. ThpR family.</text>
</comment>
<dbReference type="Proteomes" id="UP000032046">
    <property type="component" value="Unassembled WGS sequence"/>
</dbReference>
<dbReference type="NCBIfam" id="TIGR02258">
    <property type="entry name" value="2_5_ligase"/>
    <property type="match status" value="1"/>
</dbReference>
<comment type="caution">
    <text evidence="4">The sequence shown here is derived from an EMBL/GenBank/DDBJ whole genome shotgun (WGS) entry which is preliminary data.</text>
</comment>
<name>A0A0D0HBJ5_9BACT</name>
<dbReference type="AlphaFoldDB" id="A0A0D0HBJ5"/>
<feature type="active site" description="Proton donor" evidence="2">
    <location>
        <position position="41"/>
    </location>
</feature>
<dbReference type="GO" id="GO:0004113">
    <property type="term" value="F:2',3'-cyclic-nucleotide 3'-phosphodiesterase activity"/>
    <property type="evidence" value="ECO:0007669"/>
    <property type="project" value="InterPro"/>
</dbReference>
<keyword evidence="5" id="KW-1185">Reference proteome</keyword>
<evidence type="ECO:0000256" key="1">
    <source>
        <dbReference type="ARBA" id="ARBA00022801"/>
    </source>
</evidence>
<accession>A0A0D0HBJ5</accession>
<dbReference type="Gene3D" id="3.90.1140.10">
    <property type="entry name" value="Cyclic phosphodiesterase"/>
    <property type="match status" value="1"/>
</dbReference>